<dbReference type="InterPro" id="IPR022896">
    <property type="entry name" value="TrioseP_Isoase_bac/euk"/>
</dbReference>
<comment type="catalytic activity">
    <reaction evidence="6 7">
        <text>D-glyceraldehyde 3-phosphate = dihydroxyacetone phosphate</text>
        <dbReference type="Rhea" id="RHEA:18585"/>
        <dbReference type="ChEBI" id="CHEBI:57642"/>
        <dbReference type="ChEBI" id="CHEBI:59776"/>
        <dbReference type="EC" id="5.3.1.1"/>
    </reaction>
</comment>
<evidence type="ECO:0000256" key="2">
    <source>
        <dbReference type="ARBA" id="ARBA00022432"/>
    </source>
</evidence>
<dbReference type="InterPro" id="IPR013785">
    <property type="entry name" value="Aldolase_TIM"/>
</dbReference>
<comment type="caution">
    <text evidence="8">The sequence shown here is derived from an EMBL/GenBank/DDBJ whole genome shotgun (WGS) entry which is preliminary data.</text>
</comment>
<evidence type="ECO:0000256" key="4">
    <source>
        <dbReference type="ARBA" id="ARBA00023152"/>
    </source>
</evidence>
<evidence type="ECO:0000256" key="3">
    <source>
        <dbReference type="ARBA" id="ARBA00022490"/>
    </source>
</evidence>
<keyword evidence="2 6" id="KW-0312">Gluconeogenesis</keyword>
<feature type="binding site" evidence="6">
    <location>
        <begin position="9"/>
        <end position="11"/>
    </location>
    <ligand>
        <name>substrate</name>
    </ligand>
</feature>
<dbReference type="EC" id="5.3.1.1" evidence="6 7"/>
<accession>A0ABT2EM13</accession>
<dbReference type="EMBL" id="JANUCP010000002">
    <property type="protein sequence ID" value="MCS3918951.1"/>
    <property type="molecule type" value="Genomic_DNA"/>
</dbReference>
<feature type="binding site" evidence="6">
    <location>
        <position position="189"/>
    </location>
    <ligand>
        <name>substrate</name>
    </ligand>
</feature>
<protein>
    <recommendedName>
        <fullName evidence="6 7">Triosephosphate isomerase</fullName>
        <shortName evidence="6">TIM</shortName>
        <shortName evidence="6">TPI</shortName>
        <ecNumber evidence="6 7">5.3.1.1</ecNumber>
    </recommendedName>
    <alternativeName>
        <fullName evidence="6">Triose-phosphate isomerase</fullName>
    </alternativeName>
</protein>
<reference evidence="8 9" key="1">
    <citation type="submission" date="2022-08" db="EMBL/GenBank/DDBJ databases">
        <title>Bacterial and archaeal communities from various locations to study Microbial Dark Matter (Phase II).</title>
        <authorList>
            <person name="Stepanauskas R."/>
        </authorList>
    </citation>
    <scope>NUCLEOTIDE SEQUENCE [LARGE SCALE GENOMIC DNA]</scope>
    <source>
        <strain evidence="8 9">PD1</strain>
    </source>
</reference>
<dbReference type="NCBIfam" id="TIGR00419">
    <property type="entry name" value="tim"/>
    <property type="match status" value="1"/>
</dbReference>
<feature type="binding site" evidence="6">
    <location>
        <position position="229"/>
    </location>
    <ligand>
        <name>substrate</name>
    </ligand>
</feature>
<feature type="active site" description="Proton acceptor" evidence="6">
    <location>
        <position position="183"/>
    </location>
</feature>
<comment type="function">
    <text evidence="6">Involved in the gluconeogenesis. Catalyzes stereospecifically the conversion of dihydroxyacetone phosphate (DHAP) to D-glyceraldehyde-3-phosphate (G3P).</text>
</comment>
<dbReference type="SUPFAM" id="SSF51351">
    <property type="entry name" value="Triosephosphate isomerase (TIM)"/>
    <property type="match status" value="1"/>
</dbReference>
<comment type="subcellular location">
    <subcellularLocation>
        <location evidence="6 7">Cytoplasm</location>
    </subcellularLocation>
</comment>
<dbReference type="Pfam" id="PF00121">
    <property type="entry name" value="TIM"/>
    <property type="match status" value="1"/>
</dbReference>
<evidence type="ECO:0000313" key="9">
    <source>
        <dbReference type="Proteomes" id="UP001204798"/>
    </source>
</evidence>
<gene>
    <name evidence="6" type="primary">tpiA</name>
    <name evidence="8" type="ORF">M2350_001351</name>
</gene>
<evidence type="ECO:0000313" key="8">
    <source>
        <dbReference type="EMBL" id="MCS3918951.1"/>
    </source>
</evidence>
<evidence type="ECO:0000256" key="1">
    <source>
        <dbReference type="ARBA" id="ARBA00007422"/>
    </source>
</evidence>
<dbReference type="InterPro" id="IPR035990">
    <property type="entry name" value="TIM_sf"/>
</dbReference>
<comment type="subunit">
    <text evidence="6 7">Homodimer.</text>
</comment>
<keyword evidence="9" id="KW-1185">Reference proteome</keyword>
<dbReference type="HAMAP" id="MF_00147_B">
    <property type="entry name" value="TIM_B"/>
    <property type="match status" value="1"/>
</dbReference>
<proteinExistence type="inferred from homology"/>
<feature type="active site" description="Electrophile" evidence="6">
    <location>
        <position position="95"/>
    </location>
</feature>
<dbReference type="PROSITE" id="PS51440">
    <property type="entry name" value="TIM_2"/>
    <property type="match status" value="1"/>
</dbReference>
<name>A0ABT2EM13_9BACT</name>
<dbReference type="Proteomes" id="UP001204798">
    <property type="component" value="Unassembled WGS sequence"/>
</dbReference>
<dbReference type="PANTHER" id="PTHR21139:SF42">
    <property type="entry name" value="TRIOSEPHOSPHATE ISOMERASE"/>
    <property type="match status" value="1"/>
</dbReference>
<dbReference type="CDD" id="cd00311">
    <property type="entry name" value="TIM"/>
    <property type="match status" value="1"/>
</dbReference>
<keyword evidence="3 6" id="KW-0963">Cytoplasm</keyword>
<dbReference type="Gene3D" id="3.20.20.70">
    <property type="entry name" value="Aldolase class I"/>
    <property type="match status" value="1"/>
</dbReference>
<keyword evidence="5 6" id="KW-0413">Isomerase</keyword>
<dbReference type="GO" id="GO:0004807">
    <property type="term" value="F:triose-phosphate isomerase activity"/>
    <property type="evidence" value="ECO:0007669"/>
    <property type="project" value="UniProtKB-EC"/>
</dbReference>
<feature type="binding site" evidence="6">
    <location>
        <begin position="250"/>
        <end position="251"/>
    </location>
    <ligand>
        <name>substrate</name>
    </ligand>
</feature>
<dbReference type="InterPro" id="IPR020861">
    <property type="entry name" value="Triosephosphate_isomerase_AS"/>
</dbReference>
<dbReference type="PROSITE" id="PS00171">
    <property type="entry name" value="TIM_1"/>
    <property type="match status" value="1"/>
</dbReference>
<dbReference type="InterPro" id="IPR000652">
    <property type="entry name" value="Triosephosphate_isomerase"/>
</dbReference>
<comment type="pathway">
    <text evidence="6 7">Carbohydrate biosynthesis; gluconeogenesis.</text>
</comment>
<keyword evidence="4 6" id="KW-0324">Glycolysis</keyword>
<comment type="pathway">
    <text evidence="6 7">Carbohydrate degradation; glycolysis; D-glyceraldehyde 3-phosphate from glycerone phosphate: step 1/1.</text>
</comment>
<comment type="similarity">
    <text evidence="1 6 7">Belongs to the triosephosphate isomerase family.</text>
</comment>
<sequence length="272" mass="29094">MRTPVVAANWKMHKTIGEARAFVEAFLPLVSDVDNCTIVICPPFTALSAVAEMLRGTNIALGAQDMFWREQGAFTGEISPVMLADVGCSFVIIGHSERRGRFGKPEPELEDAKLRSVFGETDESVNKKVHAALAHGLNPIICVGETLAEREQGLTDEIVGTQLRKALDGLTAEQASKIVIAYEPVWAIGTGKVCDAPEANRVCGLIRDIIGNMFGESVAQSVRIQYGGSITPENIPDLAAQEHIDGGLVGGASLKPDSFAAIVKTVAQAKRR</sequence>
<evidence type="ECO:0000256" key="7">
    <source>
        <dbReference type="RuleBase" id="RU363013"/>
    </source>
</evidence>
<evidence type="ECO:0000256" key="5">
    <source>
        <dbReference type="ARBA" id="ARBA00023235"/>
    </source>
</evidence>
<organism evidence="8 9">
    <name type="scientific">Candidatus Fervidibacter sacchari</name>
    <dbReference type="NCBI Taxonomy" id="1448929"/>
    <lineage>
        <taxon>Bacteria</taxon>
        <taxon>Candidatus Fervidibacterota</taxon>
        <taxon>Candidatus Fervidibacter</taxon>
    </lineage>
</organism>
<dbReference type="PANTHER" id="PTHR21139">
    <property type="entry name" value="TRIOSEPHOSPHATE ISOMERASE"/>
    <property type="match status" value="1"/>
</dbReference>
<dbReference type="RefSeq" id="WP_259095019.1">
    <property type="nucleotide sequence ID" value="NZ_CP130454.1"/>
</dbReference>
<evidence type="ECO:0000256" key="6">
    <source>
        <dbReference type="HAMAP-Rule" id="MF_00147"/>
    </source>
</evidence>